<protein>
    <submittedName>
        <fullName evidence="1">Carbohydrate-binding domain-containing protein</fullName>
    </submittedName>
</protein>
<dbReference type="Proteomes" id="UP000305165">
    <property type="component" value="Unassembled WGS sequence"/>
</dbReference>
<gene>
    <name evidence="1" type="ORF">FAJ39_05530</name>
</gene>
<evidence type="ECO:0000313" key="2">
    <source>
        <dbReference type="Proteomes" id="UP000305165"/>
    </source>
</evidence>
<sequence>MGGSLNLVASDDAINAANASAYAGISLTIDGGELTVQAGGDGLDSNGNLLINDGQIFVSGALNPGNGALDYEGHAAITGGDAIIVGWSGMAQGFGSDSSQASLLVKELNGTVGSNIRVLDSEGNQLAAYTASQAFS</sequence>
<dbReference type="EMBL" id="SSXO01000003">
    <property type="protein sequence ID" value="TIH99667.1"/>
    <property type="molecule type" value="Genomic_DNA"/>
</dbReference>
<dbReference type="Pfam" id="PF14262">
    <property type="entry name" value="Cthe_2159"/>
    <property type="match status" value="1"/>
</dbReference>
<dbReference type="InterPro" id="IPR025584">
    <property type="entry name" value="Cthe_2159"/>
</dbReference>
<dbReference type="AlphaFoldDB" id="A0A4T2GLA6"/>
<comment type="caution">
    <text evidence="1">The sequence shown here is derived from an EMBL/GenBank/DDBJ whole genome shotgun (WGS) entry which is preliminary data.</text>
</comment>
<name>A0A4T2GLA6_STRSU</name>
<evidence type="ECO:0000313" key="1">
    <source>
        <dbReference type="EMBL" id="TIH99667.1"/>
    </source>
</evidence>
<dbReference type="OrthoDB" id="9812829at2"/>
<organism evidence="1 2">
    <name type="scientific">Streptococcus suis</name>
    <dbReference type="NCBI Taxonomy" id="1307"/>
    <lineage>
        <taxon>Bacteria</taxon>
        <taxon>Bacillati</taxon>
        <taxon>Bacillota</taxon>
        <taxon>Bacilli</taxon>
        <taxon>Lactobacillales</taxon>
        <taxon>Streptococcaceae</taxon>
        <taxon>Streptococcus</taxon>
    </lineage>
</organism>
<reference evidence="1 2" key="1">
    <citation type="submission" date="2019-04" db="EMBL/GenBank/DDBJ databases">
        <title>Genome analysis of Streptococcus suis strain WUSS424.</title>
        <authorList>
            <person name="Chen H."/>
            <person name="Gao X."/>
            <person name="Wu Z."/>
        </authorList>
    </citation>
    <scope>NUCLEOTIDE SEQUENCE [LARGE SCALE GENOMIC DNA]</scope>
    <source>
        <strain evidence="1 2">WUSS424</strain>
    </source>
</reference>
<accession>A0A4T2GLA6</accession>
<proteinExistence type="predicted"/>